<dbReference type="RefSeq" id="WP_046145413.1">
    <property type="nucleotide sequence ID" value="NZ_KQ033912.1"/>
</dbReference>
<evidence type="ECO:0000256" key="1">
    <source>
        <dbReference type="SAM" id="MobiDB-lite"/>
    </source>
</evidence>
<comment type="caution">
    <text evidence="2">The sequence shown here is derived from an EMBL/GenBank/DDBJ whole genome shotgun (WGS) entry which is preliminary data.</text>
</comment>
<feature type="compositionally biased region" description="Low complexity" evidence="1">
    <location>
        <begin position="95"/>
        <end position="114"/>
    </location>
</feature>
<evidence type="ECO:0000313" key="2">
    <source>
        <dbReference type="EMBL" id="KKB58104.1"/>
    </source>
</evidence>
<reference evidence="2 3" key="1">
    <citation type="submission" date="2013-04" db="EMBL/GenBank/DDBJ databases">
        <title>The Genome Sequence of Parabacteroides goldsteinii DSM 19448.</title>
        <authorList>
            <consortium name="The Broad Institute Genomics Platform"/>
            <person name="Earl A."/>
            <person name="Ward D."/>
            <person name="Feldgarden M."/>
            <person name="Gevers D."/>
            <person name="Martens E."/>
            <person name="Sakamoto M."/>
            <person name="Benno Y."/>
            <person name="Song Y."/>
            <person name="Liu C."/>
            <person name="Lee J."/>
            <person name="Bolanos M."/>
            <person name="Vaisanen M.L."/>
            <person name="Finegold S.M."/>
            <person name="Walker B."/>
            <person name="Young S."/>
            <person name="Zeng Q."/>
            <person name="Gargeya S."/>
            <person name="Fitzgerald M."/>
            <person name="Haas B."/>
            <person name="Abouelleil A."/>
            <person name="Allen A.W."/>
            <person name="Alvarado L."/>
            <person name="Arachchi H.M."/>
            <person name="Berlin A.M."/>
            <person name="Chapman S.B."/>
            <person name="Gainer-Dewar J."/>
            <person name="Goldberg J."/>
            <person name="Griggs A."/>
            <person name="Gujja S."/>
            <person name="Hansen M."/>
            <person name="Howarth C."/>
            <person name="Imamovic A."/>
            <person name="Ireland A."/>
            <person name="Larimer J."/>
            <person name="McCowan C."/>
            <person name="Murphy C."/>
            <person name="Pearson M."/>
            <person name="Poon T.W."/>
            <person name="Priest M."/>
            <person name="Roberts A."/>
            <person name="Saif S."/>
            <person name="Shea T."/>
            <person name="Sisk P."/>
            <person name="Sykes S."/>
            <person name="Wortman J."/>
            <person name="Nusbaum C."/>
            <person name="Birren B."/>
        </authorList>
    </citation>
    <scope>NUCLEOTIDE SEQUENCE [LARGE SCALE GENOMIC DNA]</scope>
    <source>
        <strain evidence="2 3">DSM 19448</strain>
    </source>
</reference>
<feature type="region of interest" description="Disordered" evidence="1">
    <location>
        <begin position="92"/>
        <end position="114"/>
    </location>
</feature>
<dbReference type="EMBL" id="AQHV01000006">
    <property type="protein sequence ID" value="KKB58104.1"/>
    <property type="molecule type" value="Genomic_DNA"/>
</dbReference>
<dbReference type="STRING" id="927665.HMPREF1535_00922"/>
<dbReference type="Proteomes" id="UP000033047">
    <property type="component" value="Unassembled WGS sequence"/>
</dbReference>
<protein>
    <submittedName>
        <fullName evidence="2">Uncharacterized protein</fullName>
    </submittedName>
</protein>
<dbReference type="AlphaFoldDB" id="A0A0F5JK82"/>
<gene>
    <name evidence="2" type="ORF">HMPREF1535_00922</name>
</gene>
<dbReference type="PATRIC" id="fig|927665.4.peg.944"/>
<accession>A0A0F5JK82</accession>
<dbReference type="HOGENOM" id="CLU_1804349_0_0_10"/>
<evidence type="ECO:0000313" key="3">
    <source>
        <dbReference type="Proteomes" id="UP000033047"/>
    </source>
</evidence>
<organism evidence="2 3">
    <name type="scientific">Parabacteroides goldsteinii DSM 19448 = WAL 12034</name>
    <dbReference type="NCBI Taxonomy" id="927665"/>
    <lineage>
        <taxon>Bacteria</taxon>
        <taxon>Pseudomonadati</taxon>
        <taxon>Bacteroidota</taxon>
        <taxon>Bacteroidia</taxon>
        <taxon>Bacteroidales</taxon>
        <taxon>Tannerellaceae</taxon>
        <taxon>Parabacteroides</taxon>
    </lineage>
</organism>
<name>A0A0F5JK82_9BACT</name>
<proteinExistence type="predicted"/>
<sequence>MKKKNIISLAGVVALLMGLGLNLEYALDDYGLKSNSLNLFVLAQASNSGGDQSYGHQQSTTAHCGKTTTTVTTTTSGNSSSVGGGVSAGMGGASAGVSGTTGSSSGNTTTTTVTTTEEYDAEKLYCEDATNMVEVCVNFNPCR</sequence>